<keyword evidence="2" id="KW-0472">Membrane</keyword>
<feature type="transmembrane region" description="Helical" evidence="2">
    <location>
        <begin position="81"/>
        <end position="105"/>
    </location>
</feature>
<evidence type="ECO:0000256" key="2">
    <source>
        <dbReference type="SAM" id="Phobius"/>
    </source>
</evidence>
<dbReference type="STRING" id="7266.A0A3B0IZ44"/>
<evidence type="ECO:0000313" key="3">
    <source>
        <dbReference type="EMBL" id="SPP73207.1"/>
    </source>
</evidence>
<keyword evidence="2" id="KW-1133">Transmembrane helix</keyword>
<gene>
    <name evidence="3" type="ORF">DGUA_6G000640</name>
</gene>
<feature type="region of interest" description="Disordered" evidence="1">
    <location>
        <begin position="29"/>
        <end position="53"/>
    </location>
</feature>
<dbReference type="Proteomes" id="UP000268350">
    <property type="component" value="Unassembled WGS sequence"/>
</dbReference>
<accession>A0A3B0IZ44</accession>
<evidence type="ECO:0000256" key="1">
    <source>
        <dbReference type="SAM" id="MobiDB-lite"/>
    </source>
</evidence>
<name>A0A3B0IZ44_DROGU</name>
<proteinExistence type="predicted"/>
<organism evidence="3 4">
    <name type="scientific">Drosophila guanche</name>
    <name type="common">Fruit fly</name>
    <dbReference type="NCBI Taxonomy" id="7266"/>
    <lineage>
        <taxon>Eukaryota</taxon>
        <taxon>Metazoa</taxon>
        <taxon>Ecdysozoa</taxon>
        <taxon>Arthropoda</taxon>
        <taxon>Hexapoda</taxon>
        <taxon>Insecta</taxon>
        <taxon>Pterygota</taxon>
        <taxon>Neoptera</taxon>
        <taxon>Endopterygota</taxon>
        <taxon>Diptera</taxon>
        <taxon>Brachycera</taxon>
        <taxon>Muscomorpha</taxon>
        <taxon>Ephydroidea</taxon>
        <taxon>Drosophilidae</taxon>
        <taxon>Drosophila</taxon>
        <taxon>Sophophora</taxon>
    </lineage>
</organism>
<dbReference type="EMBL" id="OUUW01000001">
    <property type="protein sequence ID" value="SPP73207.1"/>
    <property type="molecule type" value="Genomic_DNA"/>
</dbReference>
<evidence type="ECO:0000313" key="4">
    <source>
        <dbReference type="Proteomes" id="UP000268350"/>
    </source>
</evidence>
<keyword evidence="2" id="KW-0812">Transmembrane</keyword>
<dbReference type="OrthoDB" id="10009315at2759"/>
<protein>
    <submittedName>
        <fullName evidence="3">Blast:Kinesin-like protein KIF20B</fullName>
    </submittedName>
</protein>
<dbReference type="AlphaFoldDB" id="A0A3B0IZ44"/>
<keyword evidence="4" id="KW-1185">Reference proteome</keyword>
<sequence>MDVHRIEVPLRSGGGKKMKKRRELDALIAQSSSSKRNTRRTAGGATHSQDKLLSVSTDDPEEYAWTNVSGATRRSHRKFAYFRMCGPLFLGIIGILIVSILYWLYFDLRQQMSDYRQKIEEVSAMSKNFPDTLQRWHETSSYLMKNQTAVIYEISELQKSIEGLRMNFTSLEAAVASQRNHGKDEKMVADFGAKIEAVATDIEAIKEHYNKYIEVQKSIQAETEALKANLSQLPMLHANELPTNLSDNIAALNQTTLNSLKMLSNDLKVVNNTLSQTTNMLGEEVSLHKTKIDDLMDRSENVTSHVATISNSWPEYKQKVTNFDEALDKTEKEVIFWMLLALRLLANSYFSMSSKISLLNSKNSMLSAAVEQLKNFCIQRIQGTNSEDAAIIPKPEVKAAGQELVNPLENATVKPQQETPTL</sequence>
<reference evidence="4" key="1">
    <citation type="submission" date="2018-01" db="EMBL/GenBank/DDBJ databases">
        <authorList>
            <person name="Alioto T."/>
            <person name="Alioto T."/>
        </authorList>
    </citation>
    <scope>NUCLEOTIDE SEQUENCE [LARGE SCALE GENOMIC DNA]</scope>
</reference>